<accession>A0A0D6LJJ7</accession>
<gene>
    <name evidence="2" type="ORF">ANCCEY_08732</name>
</gene>
<reference evidence="2 3" key="1">
    <citation type="submission" date="2013-05" db="EMBL/GenBank/DDBJ databases">
        <title>Draft genome of the parasitic nematode Anyclostoma ceylanicum.</title>
        <authorList>
            <person name="Mitreva M."/>
        </authorList>
    </citation>
    <scope>NUCLEOTIDE SEQUENCE [LARGE SCALE GENOMIC DNA]</scope>
</reference>
<proteinExistence type="predicted"/>
<keyword evidence="3" id="KW-1185">Reference proteome</keyword>
<evidence type="ECO:0000313" key="3">
    <source>
        <dbReference type="Proteomes" id="UP000054495"/>
    </source>
</evidence>
<organism evidence="2 3">
    <name type="scientific">Ancylostoma ceylanicum</name>
    <dbReference type="NCBI Taxonomy" id="53326"/>
    <lineage>
        <taxon>Eukaryota</taxon>
        <taxon>Metazoa</taxon>
        <taxon>Ecdysozoa</taxon>
        <taxon>Nematoda</taxon>
        <taxon>Chromadorea</taxon>
        <taxon>Rhabditida</taxon>
        <taxon>Rhabditina</taxon>
        <taxon>Rhabditomorpha</taxon>
        <taxon>Strongyloidea</taxon>
        <taxon>Ancylostomatidae</taxon>
        <taxon>Ancylostomatinae</taxon>
        <taxon>Ancylostoma</taxon>
    </lineage>
</organism>
<feature type="region of interest" description="Disordered" evidence="1">
    <location>
        <begin position="1"/>
        <end position="22"/>
    </location>
</feature>
<dbReference type="EMBL" id="KE125063">
    <property type="protein sequence ID" value="EPB72169.1"/>
    <property type="molecule type" value="Genomic_DNA"/>
</dbReference>
<evidence type="ECO:0000256" key="1">
    <source>
        <dbReference type="SAM" id="MobiDB-lite"/>
    </source>
</evidence>
<feature type="compositionally biased region" description="Low complexity" evidence="1">
    <location>
        <begin position="103"/>
        <end position="146"/>
    </location>
</feature>
<dbReference type="Proteomes" id="UP000054495">
    <property type="component" value="Unassembled WGS sequence"/>
</dbReference>
<dbReference type="AlphaFoldDB" id="A0A0D6LJJ7"/>
<evidence type="ECO:0000313" key="2">
    <source>
        <dbReference type="EMBL" id="EPB72169.1"/>
    </source>
</evidence>
<feature type="region of interest" description="Disordered" evidence="1">
    <location>
        <begin position="68"/>
        <end position="146"/>
    </location>
</feature>
<name>A0A0D6LJJ7_9BILA</name>
<feature type="compositionally biased region" description="Polar residues" evidence="1">
    <location>
        <begin position="77"/>
        <end position="95"/>
    </location>
</feature>
<protein>
    <submittedName>
        <fullName evidence="2">Uncharacterized protein</fullName>
    </submittedName>
</protein>
<sequence>MATPTKCALLSSHGSGSGSGIMMSPQCLTPMTPPSHRSPAFTQQTQEFFKVLRVLCAVTKFLATIKKSKEEKDEQHTVQQPQPIAQPQSHSTPPHNNFGFGIQQQQQQQPQGQRPLHHQQQPQRQHQMQQMMGHYPHHQQQNPFGY</sequence>